<evidence type="ECO:0000313" key="8">
    <source>
        <dbReference type="EMBL" id="OXM47706.1"/>
    </source>
</evidence>
<evidence type="ECO:0000256" key="2">
    <source>
        <dbReference type="ARBA" id="ARBA00001946"/>
    </source>
</evidence>
<dbReference type="PROSITE" id="PS00909">
    <property type="entry name" value="MR_MLE_2"/>
    <property type="match status" value="1"/>
</dbReference>
<dbReference type="InterPro" id="IPR036849">
    <property type="entry name" value="Enolase-like_C_sf"/>
</dbReference>
<dbReference type="GO" id="GO:0009063">
    <property type="term" value="P:amino acid catabolic process"/>
    <property type="evidence" value="ECO:0007669"/>
    <property type="project" value="InterPro"/>
</dbReference>
<dbReference type="InterPro" id="IPR013341">
    <property type="entry name" value="Mandelate_racemase_N_dom"/>
</dbReference>
<name>A0A229RM16_9PSEU</name>
<dbReference type="InterPro" id="IPR046945">
    <property type="entry name" value="RHMD-like"/>
</dbReference>
<dbReference type="SFLD" id="SFLDS00001">
    <property type="entry name" value="Enolase"/>
    <property type="match status" value="1"/>
</dbReference>
<evidence type="ECO:0000256" key="3">
    <source>
        <dbReference type="ARBA" id="ARBA00013142"/>
    </source>
</evidence>
<keyword evidence="6" id="KW-0456">Lyase</keyword>
<dbReference type="Pfam" id="PF13378">
    <property type="entry name" value="MR_MLE_C"/>
    <property type="match status" value="1"/>
</dbReference>
<keyword evidence="5" id="KW-0460">Magnesium</keyword>
<keyword evidence="4" id="KW-0479">Metal-binding</keyword>
<dbReference type="SUPFAM" id="SSF51604">
    <property type="entry name" value="Enolase C-terminal domain-like"/>
    <property type="match status" value="1"/>
</dbReference>
<organism evidence="8 9">
    <name type="scientific">Amycolatopsis thailandensis</name>
    <dbReference type="NCBI Taxonomy" id="589330"/>
    <lineage>
        <taxon>Bacteria</taxon>
        <taxon>Bacillati</taxon>
        <taxon>Actinomycetota</taxon>
        <taxon>Actinomycetes</taxon>
        <taxon>Pseudonocardiales</taxon>
        <taxon>Pseudonocardiaceae</taxon>
        <taxon>Amycolatopsis</taxon>
    </lineage>
</organism>
<comment type="cofactor">
    <cofactor evidence="2">
        <name>Mg(2+)</name>
        <dbReference type="ChEBI" id="CHEBI:18420"/>
    </cofactor>
</comment>
<protein>
    <recommendedName>
        <fullName evidence="3">L-fuconate dehydratase</fullName>
        <ecNumber evidence="3">4.2.1.68</ecNumber>
    </recommendedName>
</protein>
<gene>
    <name evidence="8" type="ORF">CFP71_34715</name>
</gene>
<sequence>MAKIVGMEVLDVRFPTSRELDGSDAMNPDPDYSAAYVVLHTDGGPDGYGLAFTIGRGNDVQAAAIRALEPHVVGLDVPTDAAALGALSRALVGDSQLRWLGPEKGVAHMAIGAVVNAAWDLAARIAGLPVWRFAAGMSPEELVSLVDFRYLSDALTEQEALDILRAAEPGRAERIAKIERDGYRAYSTSPGWLGYSDAKLARLAEQAVADGFEMIKLKVGGDLEDDVRRMKIARETVGADIRVAVDANQRWDVSSAIAWMTELAPYDPYWIEEPTSPDDVLGHAAIAKALAPIRVATGEHVQNRVVFKQLLQAGAISVLQLDAARVGGFNENLAILLLAAKFDVPVCPHAGGVGLCELVRHLSMFDFAAVSGSDADRSIEWVDHLHEHFTDPAVVTGGRYLAPSAPGFSARMHDATLRRFTFPDGPEWTEIDSE</sequence>
<dbReference type="GO" id="GO:0016052">
    <property type="term" value="P:carbohydrate catabolic process"/>
    <property type="evidence" value="ECO:0007669"/>
    <property type="project" value="InterPro"/>
</dbReference>
<comment type="caution">
    <text evidence="8">The sequence shown here is derived from an EMBL/GenBank/DDBJ whole genome shotgun (WGS) entry which is preliminary data.</text>
</comment>
<dbReference type="SFLD" id="SFLDG00179">
    <property type="entry name" value="mandelate_racemase"/>
    <property type="match status" value="1"/>
</dbReference>
<dbReference type="AlphaFoldDB" id="A0A229RM16"/>
<dbReference type="Pfam" id="PF02746">
    <property type="entry name" value="MR_MLE_N"/>
    <property type="match status" value="1"/>
</dbReference>
<dbReference type="SMART" id="SM00922">
    <property type="entry name" value="MR_MLE"/>
    <property type="match status" value="1"/>
</dbReference>
<dbReference type="EMBL" id="NMQT01000134">
    <property type="protein sequence ID" value="OXM47706.1"/>
    <property type="molecule type" value="Genomic_DNA"/>
</dbReference>
<dbReference type="Gene3D" id="3.30.390.10">
    <property type="entry name" value="Enolase-like, N-terminal domain"/>
    <property type="match status" value="1"/>
</dbReference>
<dbReference type="PANTHER" id="PTHR13794">
    <property type="entry name" value="ENOLASE SUPERFAMILY, MANDELATE RACEMASE"/>
    <property type="match status" value="1"/>
</dbReference>
<dbReference type="Proteomes" id="UP000215223">
    <property type="component" value="Unassembled WGS sequence"/>
</dbReference>
<feature type="domain" description="Mandelate racemase/muconate lactonizing enzyme C-terminal" evidence="7">
    <location>
        <begin position="197"/>
        <end position="293"/>
    </location>
</feature>
<proteinExistence type="predicted"/>
<dbReference type="FunFam" id="3.20.20.120:FF:000007">
    <property type="entry name" value="Mitochondrial enolase superfamily member 1"/>
    <property type="match status" value="1"/>
</dbReference>
<dbReference type="GO" id="GO:0050023">
    <property type="term" value="F:L-fuconate dehydratase activity"/>
    <property type="evidence" value="ECO:0007669"/>
    <property type="project" value="UniProtKB-EC"/>
</dbReference>
<dbReference type="RefSeq" id="WP_093938258.1">
    <property type="nucleotide sequence ID" value="NZ_JBHUSO010000153.1"/>
</dbReference>
<dbReference type="InterPro" id="IPR029065">
    <property type="entry name" value="Enolase_C-like"/>
</dbReference>
<dbReference type="GO" id="GO:0000287">
    <property type="term" value="F:magnesium ion binding"/>
    <property type="evidence" value="ECO:0007669"/>
    <property type="project" value="TreeGrafter"/>
</dbReference>
<dbReference type="PANTHER" id="PTHR13794:SF58">
    <property type="entry name" value="MITOCHONDRIAL ENOLASE SUPERFAMILY MEMBER 1"/>
    <property type="match status" value="1"/>
</dbReference>
<evidence type="ECO:0000313" key="9">
    <source>
        <dbReference type="Proteomes" id="UP000215223"/>
    </source>
</evidence>
<evidence type="ECO:0000256" key="6">
    <source>
        <dbReference type="ARBA" id="ARBA00023239"/>
    </source>
</evidence>
<dbReference type="Gene3D" id="3.20.20.120">
    <property type="entry name" value="Enolase-like C-terminal domain"/>
    <property type="match status" value="1"/>
</dbReference>
<reference evidence="8 9" key="1">
    <citation type="submission" date="2017-07" db="EMBL/GenBank/DDBJ databases">
        <title>Amycolatopsis thailandensis Genome sequencing and assembly.</title>
        <authorList>
            <person name="Kaur N."/>
            <person name="Mayilraj S."/>
        </authorList>
    </citation>
    <scope>NUCLEOTIDE SEQUENCE [LARGE SCALE GENOMIC DNA]</scope>
    <source>
        <strain evidence="8 9">JCM 16380</strain>
    </source>
</reference>
<keyword evidence="9" id="KW-1185">Reference proteome</keyword>
<evidence type="ECO:0000256" key="5">
    <source>
        <dbReference type="ARBA" id="ARBA00022842"/>
    </source>
</evidence>
<dbReference type="SUPFAM" id="SSF54826">
    <property type="entry name" value="Enolase N-terminal domain-like"/>
    <property type="match status" value="1"/>
</dbReference>
<dbReference type="EC" id="4.2.1.68" evidence="3"/>
<dbReference type="InterPro" id="IPR034610">
    <property type="entry name" value="L-fuconate_dehydratase"/>
</dbReference>
<dbReference type="SFLD" id="SFLDF00111">
    <property type="entry name" value="L-fuconate_dehydratase"/>
    <property type="match status" value="1"/>
</dbReference>
<dbReference type="OrthoDB" id="5241672at2"/>
<accession>A0A229RM16</accession>
<dbReference type="InterPro" id="IPR013342">
    <property type="entry name" value="Mandelate_racemase_C"/>
</dbReference>
<evidence type="ECO:0000256" key="1">
    <source>
        <dbReference type="ARBA" id="ARBA00001737"/>
    </source>
</evidence>
<dbReference type="InterPro" id="IPR029017">
    <property type="entry name" value="Enolase-like_N"/>
</dbReference>
<evidence type="ECO:0000259" key="7">
    <source>
        <dbReference type="SMART" id="SM00922"/>
    </source>
</evidence>
<evidence type="ECO:0000256" key="4">
    <source>
        <dbReference type="ARBA" id="ARBA00022723"/>
    </source>
</evidence>
<dbReference type="InterPro" id="IPR018110">
    <property type="entry name" value="Mandel_Rmase/mucon_lact_enz_CS"/>
</dbReference>
<comment type="catalytic activity">
    <reaction evidence="1">
        <text>L-fuconate = 2-dehydro-3-deoxy-L-fuconate + H2O</text>
        <dbReference type="Rhea" id="RHEA:22772"/>
        <dbReference type="ChEBI" id="CHEBI:15377"/>
        <dbReference type="ChEBI" id="CHEBI:21291"/>
        <dbReference type="ChEBI" id="CHEBI:37448"/>
        <dbReference type="EC" id="4.2.1.68"/>
    </reaction>
</comment>